<organism evidence="2">
    <name type="scientific">Oryza nivara</name>
    <name type="common">Indian wild rice</name>
    <name type="synonym">Oryza sativa f. spontanea</name>
    <dbReference type="NCBI Taxonomy" id="4536"/>
    <lineage>
        <taxon>Eukaryota</taxon>
        <taxon>Viridiplantae</taxon>
        <taxon>Streptophyta</taxon>
        <taxon>Embryophyta</taxon>
        <taxon>Tracheophyta</taxon>
        <taxon>Spermatophyta</taxon>
        <taxon>Magnoliopsida</taxon>
        <taxon>Liliopsida</taxon>
        <taxon>Poales</taxon>
        <taxon>Poaceae</taxon>
        <taxon>BOP clade</taxon>
        <taxon>Oryzoideae</taxon>
        <taxon>Oryzeae</taxon>
        <taxon>Oryzinae</taxon>
        <taxon>Oryza</taxon>
    </lineage>
</organism>
<evidence type="ECO:0000256" key="1">
    <source>
        <dbReference type="SAM" id="Phobius"/>
    </source>
</evidence>
<reference evidence="2" key="2">
    <citation type="submission" date="2018-04" db="EMBL/GenBank/DDBJ databases">
        <title>OnivRS2 (Oryza nivara Reference Sequence Version 2).</title>
        <authorList>
            <person name="Zhang J."/>
            <person name="Kudrna D."/>
            <person name="Lee S."/>
            <person name="Talag J."/>
            <person name="Rajasekar S."/>
            <person name="Welchert J."/>
            <person name="Hsing Y.-I."/>
            <person name="Wing R.A."/>
        </authorList>
    </citation>
    <scope>NUCLEOTIDE SEQUENCE [LARGE SCALE GENOMIC DNA]</scope>
</reference>
<name>A0A0E0ITT2_ORYNI</name>
<protein>
    <submittedName>
        <fullName evidence="2">Uncharacterized protein</fullName>
    </submittedName>
</protein>
<proteinExistence type="predicted"/>
<sequence length="145" mass="16217">MTARSLLAGRMVAAARRAFRSWPLHTITTTTTTTDAATAIATKEQHKVVSRLDVMEDISFPYMTREMAAVLRRSRVASVEHNNFNIRQLANPYHGPADGDILYDRAWINNLALLFTLSTLFGAFSTLAKLKQTRTVDQCVQTQTS</sequence>
<reference evidence="2" key="1">
    <citation type="submission" date="2015-04" db="UniProtKB">
        <authorList>
            <consortium name="EnsemblPlants"/>
        </authorList>
    </citation>
    <scope>IDENTIFICATION</scope>
    <source>
        <strain evidence="2">SL10</strain>
    </source>
</reference>
<feature type="transmembrane region" description="Helical" evidence="1">
    <location>
        <begin position="107"/>
        <end position="128"/>
    </location>
</feature>
<keyword evidence="1" id="KW-0472">Membrane</keyword>
<accession>A0A0E0ITT2</accession>
<dbReference type="Gramene" id="ONIVA10G14010.1">
    <property type="protein sequence ID" value="ONIVA10G14010.1"/>
    <property type="gene ID" value="ONIVA10G14010"/>
</dbReference>
<dbReference type="Proteomes" id="UP000006591">
    <property type="component" value="Chromosome 10"/>
</dbReference>
<keyword evidence="3" id="KW-1185">Reference proteome</keyword>
<evidence type="ECO:0000313" key="2">
    <source>
        <dbReference type="EnsemblPlants" id="ONIVA10G14010.1"/>
    </source>
</evidence>
<keyword evidence="1" id="KW-1133">Transmembrane helix</keyword>
<dbReference type="EnsemblPlants" id="ONIVA10G14010.1">
    <property type="protein sequence ID" value="ONIVA10G14010.1"/>
    <property type="gene ID" value="ONIVA10G14010"/>
</dbReference>
<dbReference type="HOGENOM" id="CLU_1799413_0_0_1"/>
<dbReference type="AlphaFoldDB" id="A0A0E0ITT2"/>
<evidence type="ECO:0000313" key="3">
    <source>
        <dbReference type="Proteomes" id="UP000006591"/>
    </source>
</evidence>
<keyword evidence="1" id="KW-0812">Transmembrane</keyword>